<keyword evidence="1 2" id="KW-0732">Signal</keyword>
<dbReference type="InterPro" id="IPR013424">
    <property type="entry name" value="Ice-binding_C"/>
</dbReference>
<evidence type="ECO:0000313" key="4">
    <source>
        <dbReference type="Proteomes" id="UP000315750"/>
    </source>
</evidence>
<dbReference type="Pfam" id="PF12951">
    <property type="entry name" value="PATR"/>
    <property type="match status" value="4"/>
</dbReference>
<dbReference type="RefSeq" id="WP_197528419.1">
    <property type="nucleotide sequence ID" value="NZ_CP036278.1"/>
</dbReference>
<dbReference type="NCBIfam" id="TIGR02601">
    <property type="entry name" value="autotrns_rpt"/>
    <property type="match status" value="3"/>
</dbReference>
<evidence type="ECO:0000313" key="3">
    <source>
        <dbReference type="EMBL" id="QDU57207.1"/>
    </source>
</evidence>
<reference evidence="3 4" key="1">
    <citation type="submission" date="2019-02" db="EMBL/GenBank/DDBJ databases">
        <title>Deep-cultivation of Planctomycetes and their phenomic and genomic characterization uncovers novel biology.</title>
        <authorList>
            <person name="Wiegand S."/>
            <person name="Jogler M."/>
            <person name="Boedeker C."/>
            <person name="Pinto D."/>
            <person name="Vollmers J."/>
            <person name="Rivas-Marin E."/>
            <person name="Kohn T."/>
            <person name="Peeters S.H."/>
            <person name="Heuer A."/>
            <person name="Rast P."/>
            <person name="Oberbeckmann S."/>
            <person name="Bunk B."/>
            <person name="Jeske O."/>
            <person name="Meyerdierks A."/>
            <person name="Storesund J.E."/>
            <person name="Kallscheuer N."/>
            <person name="Luecker S."/>
            <person name="Lage O.M."/>
            <person name="Pohl T."/>
            <person name="Merkel B.J."/>
            <person name="Hornburger P."/>
            <person name="Mueller R.-W."/>
            <person name="Bruemmer F."/>
            <person name="Labrenz M."/>
            <person name="Spormann A.M."/>
            <person name="Op den Camp H."/>
            <person name="Overmann J."/>
            <person name="Amann R."/>
            <person name="Jetten M.S.M."/>
            <person name="Mascher T."/>
            <person name="Medema M.H."/>
            <person name="Devos D.P."/>
            <person name="Kaster A.-K."/>
            <person name="Ovreas L."/>
            <person name="Rohde M."/>
            <person name="Galperin M.Y."/>
            <person name="Jogler C."/>
        </authorList>
    </citation>
    <scope>NUCLEOTIDE SEQUENCE [LARGE SCALE GENOMIC DNA]</scope>
    <source>
        <strain evidence="3 4">Pan181</strain>
    </source>
</reference>
<feature type="signal peptide" evidence="2">
    <location>
        <begin position="1"/>
        <end position="25"/>
    </location>
</feature>
<keyword evidence="4" id="KW-1185">Reference proteome</keyword>
<name>A0A518AR62_9BACT</name>
<accession>A0A518AR62</accession>
<feature type="chain" id="PRO_5021800092" evidence="2">
    <location>
        <begin position="26"/>
        <end position="1677"/>
    </location>
</feature>
<dbReference type="PROSITE" id="PS00018">
    <property type="entry name" value="EF_HAND_1"/>
    <property type="match status" value="1"/>
</dbReference>
<dbReference type="NCBIfam" id="TIGR02595">
    <property type="entry name" value="PEP_CTERM"/>
    <property type="match status" value="1"/>
</dbReference>
<protein>
    <submittedName>
        <fullName evidence="3">Autotransporter-associated beta strand repeat protein</fullName>
    </submittedName>
</protein>
<proteinExistence type="predicted"/>
<sequence precursor="true">MRTRATTIRVLPNFTWLSLATLAMACLLIPNSSDAQLSITNGDFEADAAQTANVSQWYDTVTTNTANWWESTWAGPNVSPNGTSVLGLSWLNATPNWAYQSIGTNLSGASTLDFQFDLGSFTDAGGDREVGVTIGIYKSNGTFVPADNTDIDGASGVTLVDSFTYQSVLAAGGIETGIQNTFSLAGVAASDELFLRLINVAGGTGDPWTAVDNLQLLQPNTWNVDADGIYSVGANWYSNNAPGTNEHVTFGNIITANRTVTLDANTTVSSMSFSNAGDGDYYLTPQASQTLTITSGSVSASGRHWIQAEIAGSAGLTKTGSGELILDAANSYTGNTTISGGTLSVLNNNALPTGGNVSIASGATLLLSGGDVFFGDNGMQSTGFDSTLSGVLSGGGNLLLGGGANVTLTGANTFTGGVIVIEASSLQLASSSQLQFAINNNGAAAGIGQGAGAGSGGTVDLDGTFRLNTSSVTDLAGQWALVDVANLTETFNTNFNVQDTVAGSFTEASGIWTNGDWAFNESTGLLSKGSLWVVDADGTYSTGSNWNNGAAPGADANVMFGNVISANRTVTIDNGGNSVSMNSLTFDNEGGAGDYYLAADSTESIVFSGTTGTDGAAVINTPRGRHWIQAGISDSAGQGIEKLGPGELILDKANTFTGDLRVADGRLSVTEPNAIPSGANVALVATSSNILFGGDQGFFVNAGSVGGGYVGGTIDGIISGEGQVYVDLGADVTFAAANTYTGPTNFTNAGSTLRLTNTSALQASSGIAVGATTGNTLSLASNSAITTMPQLGTNTGFNFTIEASRATSGSAVNHTMGNAQLAGGTLNFTKGANVASGTPTLTMPTIELTSGTAGAVTVLNPTDVNVAVGTAQTVTNDVAHTLELSGTSTGNTIGLVSNGLTQPLSVVKSGTGTWTMDNSVDPASLYTGSTTVSGGTLKLLSDGSSNGELVSSTIQVRSEATLDVTSWQDDINGTDGTHNYNLGVGQALSGGGTINAGSGTLGIYDDNVITPGDGIGTLSVTGGVRAEYFDGGGSLNFQLGSATTVGAGVNDLLDISGNFTIDTNGSTNALAVNLSAVNNRLANGSAGTYTLVDAGTVSLQNGASSASFAASVVDRKGNEVITRQSAAISVGSSAVNLNVTGSAVSSTWTGASGIRNWDKGLTGNNNWSGSDNKFYDFDNVTFGATGQGEVNVTGTVSPDTMTVSGGATYNFVGSNISAGTISITGAHTNVSFENTVGGNVTVQSSGTLTGAGLLQDSVTVRTSGVVQVGDDGIGTSAGTLSITNGNFENGGGANIEDVTGWFDLNNGNFWEGTWQSNAQTTNGTNTAIFSSFEADDFGNPTPDPNDGGYLYQPIGTAGGLTSLDVKFDWGAPTDDPGGRNLGMTVGVYAYNGTGTFVPGDNADVRGADGVTLLDSASYQIASSTAGGQELTDVLASLDLTGAGNQQLFLRFNNYLPGSTDGWPTLDNVGLVFLGGPQVMTIEGDLSIEADGIVEFDIAGPGIGDQISVGGDLTMADGAVLKVNLSGGVLPTSLEAGDSWDLFDFASASGTFDIADFILPTGLDSNLTWDTSNLLIDGSLSVISAALSGDFNNDGIVNLADYTIWRDNLGADESVLPPGTGDGSSIVDAGDYSLWKLNFGNTAPGASAQPTTVPEPSTMVLVIGLTIGGLAIARRRRS</sequence>
<dbReference type="KEGG" id="amuc:Pan181_34210"/>
<dbReference type="SUPFAM" id="SSF51126">
    <property type="entry name" value="Pectin lyase-like"/>
    <property type="match status" value="1"/>
</dbReference>
<dbReference type="InterPro" id="IPR018247">
    <property type="entry name" value="EF_Hand_1_Ca_BS"/>
</dbReference>
<dbReference type="InterPro" id="IPR011050">
    <property type="entry name" value="Pectin_lyase_fold/virulence"/>
</dbReference>
<evidence type="ECO:0000256" key="2">
    <source>
        <dbReference type="SAM" id="SignalP"/>
    </source>
</evidence>
<evidence type="ECO:0000256" key="1">
    <source>
        <dbReference type="ARBA" id="ARBA00022729"/>
    </source>
</evidence>
<dbReference type="Proteomes" id="UP000315750">
    <property type="component" value="Chromosome"/>
</dbReference>
<dbReference type="PROSITE" id="PS51257">
    <property type="entry name" value="PROKAR_LIPOPROTEIN"/>
    <property type="match status" value="1"/>
</dbReference>
<gene>
    <name evidence="3" type="ORF">Pan181_34210</name>
</gene>
<organism evidence="3 4">
    <name type="scientific">Aeoliella mucimassa</name>
    <dbReference type="NCBI Taxonomy" id="2527972"/>
    <lineage>
        <taxon>Bacteria</taxon>
        <taxon>Pseudomonadati</taxon>
        <taxon>Planctomycetota</taxon>
        <taxon>Planctomycetia</taxon>
        <taxon>Pirellulales</taxon>
        <taxon>Lacipirellulaceae</taxon>
        <taxon>Aeoliella</taxon>
    </lineage>
</organism>
<dbReference type="EMBL" id="CP036278">
    <property type="protein sequence ID" value="QDU57207.1"/>
    <property type="molecule type" value="Genomic_DNA"/>
</dbReference>
<dbReference type="InterPro" id="IPR013425">
    <property type="entry name" value="Autotrns_rpt"/>
</dbReference>